<name>A0AAJ2NTA8_ALKPS</name>
<keyword evidence="1" id="KW-0812">Transmembrane</keyword>
<gene>
    <name evidence="2" type="ORF">RYX45_24775</name>
</gene>
<keyword evidence="1" id="KW-1133">Transmembrane helix</keyword>
<dbReference type="AlphaFoldDB" id="A0AAJ2NTA8"/>
<dbReference type="EMBL" id="JAWJAY010001367">
    <property type="protein sequence ID" value="MDV2888379.1"/>
    <property type="molecule type" value="Genomic_DNA"/>
</dbReference>
<comment type="caution">
    <text evidence="2">The sequence shown here is derived from an EMBL/GenBank/DDBJ whole genome shotgun (WGS) entry which is preliminary data.</text>
</comment>
<feature type="transmembrane region" description="Helical" evidence="1">
    <location>
        <begin position="37"/>
        <end position="67"/>
    </location>
</feature>
<reference evidence="2" key="1">
    <citation type="submission" date="2023-10" db="EMBL/GenBank/DDBJ databases">
        <title>Screening of Alkalihalophilus pseudofirmusBZ-TG-HK211 and Its Alleviation of Salt Stress on Rapeseed Growth.</title>
        <authorList>
            <person name="Zhao B."/>
            <person name="Guo T."/>
        </authorList>
    </citation>
    <scope>NUCLEOTIDE SEQUENCE</scope>
    <source>
        <strain evidence="2">BZ-TG-HK211</strain>
    </source>
</reference>
<proteinExistence type="predicted"/>
<protein>
    <submittedName>
        <fullName evidence="2">Oligosaccharide flippase family protein</fullName>
    </submittedName>
</protein>
<dbReference type="Proteomes" id="UP001285636">
    <property type="component" value="Unassembled WGS sequence"/>
</dbReference>
<evidence type="ECO:0000256" key="1">
    <source>
        <dbReference type="SAM" id="Phobius"/>
    </source>
</evidence>
<keyword evidence="1" id="KW-0472">Membrane</keyword>
<organism evidence="2 3">
    <name type="scientific">Alkalihalophilus pseudofirmus</name>
    <name type="common">Bacillus pseudofirmus</name>
    <dbReference type="NCBI Taxonomy" id="79885"/>
    <lineage>
        <taxon>Bacteria</taxon>
        <taxon>Bacillati</taxon>
        <taxon>Bacillota</taxon>
        <taxon>Bacilli</taxon>
        <taxon>Bacillales</taxon>
        <taxon>Bacillaceae</taxon>
        <taxon>Alkalihalophilus</taxon>
    </lineage>
</organism>
<accession>A0AAJ2NTA8</accession>
<sequence>FQGNGDMVPTALSQVGEQTVRILTILFLSYLFMKQGYSLYVVGSGAMFGAITGSIVSGLILFMFIWIRKQWKWIQPKKEP</sequence>
<feature type="non-terminal residue" evidence="2">
    <location>
        <position position="80"/>
    </location>
</feature>
<feature type="non-terminal residue" evidence="2">
    <location>
        <position position="1"/>
    </location>
</feature>
<evidence type="ECO:0000313" key="3">
    <source>
        <dbReference type="Proteomes" id="UP001285636"/>
    </source>
</evidence>
<evidence type="ECO:0000313" key="2">
    <source>
        <dbReference type="EMBL" id="MDV2888379.1"/>
    </source>
</evidence>